<gene>
    <name evidence="2" type="ORF">CYMTET_54413</name>
</gene>
<proteinExistence type="predicted"/>
<evidence type="ECO:0000313" key="2">
    <source>
        <dbReference type="EMBL" id="KAK3235382.1"/>
    </source>
</evidence>
<dbReference type="EMBL" id="LGRX02035303">
    <property type="protein sequence ID" value="KAK3235382.1"/>
    <property type="molecule type" value="Genomic_DNA"/>
</dbReference>
<reference evidence="2 3" key="1">
    <citation type="journal article" date="2015" name="Genome Biol. Evol.">
        <title>Comparative Genomics of a Bacterivorous Green Alga Reveals Evolutionary Causalities and Consequences of Phago-Mixotrophic Mode of Nutrition.</title>
        <authorList>
            <person name="Burns J.A."/>
            <person name="Paasch A."/>
            <person name="Narechania A."/>
            <person name="Kim E."/>
        </authorList>
    </citation>
    <scope>NUCLEOTIDE SEQUENCE [LARGE SCALE GENOMIC DNA]</scope>
    <source>
        <strain evidence="2 3">PLY_AMNH</strain>
    </source>
</reference>
<evidence type="ECO:0000256" key="1">
    <source>
        <dbReference type="SAM" id="MobiDB-lite"/>
    </source>
</evidence>
<accession>A0AAE0BF81</accession>
<comment type="caution">
    <text evidence="2">The sequence shown here is derived from an EMBL/GenBank/DDBJ whole genome shotgun (WGS) entry which is preliminary data.</text>
</comment>
<keyword evidence="3" id="KW-1185">Reference proteome</keyword>
<protein>
    <submittedName>
        <fullName evidence="2">Uncharacterized protein</fullName>
    </submittedName>
</protein>
<feature type="region of interest" description="Disordered" evidence="1">
    <location>
        <begin position="1"/>
        <end position="24"/>
    </location>
</feature>
<name>A0AAE0BF81_9CHLO</name>
<feature type="compositionally biased region" description="Polar residues" evidence="1">
    <location>
        <begin position="1"/>
        <end position="12"/>
    </location>
</feature>
<evidence type="ECO:0000313" key="3">
    <source>
        <dbReference type="Proteomes" id="UP001190700"/>
    </source>
</evidence>
<organism evidence="2 3">
    <name type="scientific">Cymbomonas tetramitiformis</name>
    <dbReference type="NCBI Taxonomy" id="36881"/>
    <lineage>
        <taxon>Eukaryota</taxon>
        <taxon>Viridiplantae</taxon>
        <taxon>Chlorophyta</taxon>
        <taxon>Pyramimonadophyceae</taxon>
        <taxon>Pyramimonadales</taxon>
        <taxon>Pyramimonadaceae</taxon>
        <taxon>Cymbomonas</taxon>
    </lineage>
</organism>
<dbReference type="AlphaFoldDB" id="A0AAE0BF81"/>
<sequence>MYVSGYASSSEFGQAADDGDEPETHYIASSDRREWEELRAEWGGVELSSLGIRRVTWAVRALKKESLIQCVNSDTLPLAAARLNSISLLQQLVRASVKNIRRSIVPLVKLCAEHHHLRFLDELMTSVIAPDECCLVDAATKNKDVYVVHRLKHRYHYGCAKAQSLRRSYKKAADWWCEMRRTIDPE</sequence>
<dbReference type="Proteomes" id="UP001190700">
    <property type="component" value="Unassembled WGS sequence"/>
</dbReference>